<gene>
    <name evidence="1" type="ORF">QI031_16745</name>
    <name evidence="2" type="ORF">QI031_28775</name>
    <name evidence="3" type="ORF">QI031_30180</name>
</gene>
<sequence length="167" mass="19221">MTLQLDLTAMGAWELTYYQKLVGNPDNRRARAPLIDPVELPYLTDSHVFLVGASWLNAKPTWIRAGYFYQQISGIHVDDTVVFEGLGQVPTTEVDGTRRLIKLNAIELVQFPKLTESYRLRFEALPWIYQVTLAVWEYRGIETDTTEDLINAVRSKLETIEFKIDNL</sequence>
<evidence type="ECO:0000313" key="1">
    <source>
        <dbReference type="EMBL" id="WGV23473.1"/>
    </source>
</evidence>
<keyword evidence="4" id="KW-1185">Reference proteome</keyword>
<dbReference type="RefSeq" id="WP_281480799.1">
    <property type="nucleotide sequence ID" value="NZ_CP124543.1"/>
</dbReference>
<dbReference type="KEGG" id="hbq:QI031_30180"/>
<accession>A0AAJ6NMX2</accession>
<dbReference type="Proteomes" id="UP001223520">
    <property type="component" value="Chromosome"/>
</dbReference>
<protein>
    <submittedName>
        <fullName evidence="1">Uncharacterized protein</fullName>
    </submittedName>
</protein>
<evidence type="ECO:0000313" key="4">
    <source>
        <dbReference type="Proteomes" id="UP001223520"/>
    </source>
</evidence>
<name>A0AAJ6NMX2_9CYAN</name>
<dbReference type="EMBL" id="CP124543">
    <property type="protein sequence ID" value="WGV23473.1"/>
    <property type="molecule type" value="Genomic_DNA"/>
</dbReference>
<organism evidence="1 4">
    <name type="scientific">Halotia branconii CENA392</name>
    <dbReference type="NCBI Taxonomy" id="1539056"/>
    <lineage>
        <taxon>Bacteria</taxon>
        <taxon>Bacillati</taxon>
        <taxon>Cyanobacteriota</taxon>
        <taxon>Cyanophyceae</taxon>
        <taxon>Nostocales</taxon>
        <taxon>Nodulariaceae</taxon>
        <taxon>Halotia</taxon>
    </lineage>
</organism>
<dbReference type="AlphaFoldDB" id="A0AAJ6NMX2"/>
<dbReference type="EMBL" id="CP124543">
    <property type="protein sequence ID" value="WGV25668.1"/>
    <property type="molecule type" value="Genomic_DNA"/>
</dbReference>
<proteinExistence type="predicted"/>
<evidence type="ECO:0000313" key="2">
    <source>
        <dbReference type="EMBL" id="WGV25668.1"/>
    </source>
</evidence>
<evidence type="ECO:0000313" key="3">
    <source>
        <dbReference type="EMBL" id="WGV25926.1"/>
    </source>
</evidence>
<dbReference type="EMBL" id="CP124543">
    <property type="protein sequence ID" value="WGV25926.1"/>
    <property type="molecule type" value="Genomic_DNA"/>
</dbReference>
<dbReference type="KEGG" id="hbq:QI031_16745"/>
<dbReference type="KEGG" id="hbq:QI031_28775"/>
<reference evidence="1 4" key="1">
    <citation type="journal article" date="2023" name="Limnol Oceanogr Lett">
        <title>Environmental adaptations by the intertidal Antarctic cyanobacterium Halotia branconii CENA392 as revealed using long-read genome sequencing.</title>
        <authorList>
            <person name="Dextro R.B."/>
            <person name="Delbaje E."/>
            <person name="Freitas P.N.N."/>
            <person name="Geraldes V."/>
            <person name="Pinto E."/>
            <person name="Long P.F."/>
            <person name="Fiore M.F."/>
        </authorList>
    </citation>
    <scope>NUCLEOTIDE SEQUENCE [LARGE SCALE GENOMIC DNA]</scope>
    <source>
        <strain evidence="1 4">CENA392</strain>
    </source>
</reference>